<proteinExistence type="predicted"/>
<dbReference type="OrthoDB" id="5690292at2"/>
<dbReference type="GO" id="GO:0005886">
    <property type="term" value="C:plasma membrane"/>
    <property type="evidence" value="ECO:0007669"/>
    <property type="project" value="UniProtKB-SubCell"/>
</dbReference>
<keyword evidence="1" id="KW-0997">Cell inner membrane</keyword>
<reference evidence="3 4" key="1">
    <citation type="submission" date="2018-06" db="EMBL/GenBank/DDBJ databases">
        <authorList>
            <consortium name="Pathogen Informatics"/>
            <person name="Doyle S."/>
        </authorList>
    </citation>
    <scope>NUCLEOTIDE SEQUENCE [LARGE SCALE GENOMIC DNA]</scope>
    <source>
        <strain evidence="3 4">NCTC13335</strain>
    </source>
</reference>
<keyword evidence="1 2" id="KW-0472">Membrane</keyword>
<evidence type="ECO:0000256" key="2">
    <source>
        <dbReference type="SAM" id="Phobius"/>
    </source>
</evidence>
<dbReference type="PIRSF" id="PIRSF016789">
    <property type="entry name" value="DUF454"/>
    <property type="match status" value="1"/>
</dbReference>
<evidence type="ECO:0000313" key="3">
    <source>
        <dbReference type="EMBL" id="STO94061.1"/>
    </source>
</evidence>
<organism evidence="3 4">
    <name type="scientific">Haemophilus pittmaniae</name>
    <dbReference type="NCBI Taxonomy" id="249188"/>
    <lineage>
        <taxon>Bacteria</taxon>
        <taxon>Pseudomonadati</taxon>
        <taxon>Pseudomonadota</taxon>
        <taxon>Gammaproteobacteria</taxon>
        <taxon>Pasteurellales</taxon>
        <taxon>Pasteurellaceae</taxon>
        <taxon>Haemophilus</taxon>
    </lineage>
</organism>
<accession>A0A377J0L9</accession>
<keyword evidence="4" id="KW-1185">Reference proteome</keyword>
<comment type="subcellular location">
    <subcellularLocation>
        <location evidence="1">Cell inner membrane</location>
        <topology evidence="1">Multi-pass membrane protein</topology>
    </subcellularLocation>
</comment>
<sequence length="120" mass="14046">MKYLYVLLGFISLALGIIGIFLPILPTTPFLLLTLFLFAKGSSRLEQWFLQTELYRKHLQSFHERRSLSKKSKIAILSFASTMLLIGFYMTPSMLGRVLIIMVILIKYWFFLFWVKTEDA</sequence>
<keyword evidence="2" id="KW-0812">Transmembrane</keyword>
<gene>
    <name evidence="3" type="primary">ybaN</name>
    <name evidence="3" type="ORF">NCTC13335_01978</name>
</gene>
<evidence type="ECO:0000256" key="1">
    <source>
        <dbReference type="PIRNR" id="PIRNR016789"/>
    </source>
</evidence>
<dbReference type="PANTHER" id="PTHR35813">
    <property type="entry name" value="INNER MEMBRANE PROTEIN YBAN"/>
    <property type="match status" value="1"/>
</dbReference>
<dbReference type="PANTHER" id="PTHR35813:SF1">
    <property type="entry name" value="INNER MEMBRANE PROTEIN YBAN"/>
    <property type="match status" value="1"/>
</dbReference>
<dbReference type="AlphaFoldDB" id="A0A377J0L9"/>
<keyword evidence="2" id="KW-1133">Transmembrane helix</keyword>
<feature type="transmembrane region" description="Helical" evidence="2">
    <location>
        <begin position="98"/>
        <end position="115"/>
    </location>
</feature>
<name>A0A377J0L9_9PAST</name>
<keyword evidence="1" id="KW-1003">Cell membrane</keyword>
<protein>
    <recommendedName>
        <fullName evidence="1">Inner membrane protein</fullName>
    </recommendedName>
</protein>
<dbReference type="RefSeq" id="WP_007242582.1">
    <property type="nucleotide sequence ID" value="NZ_CAUUFB010000005.1"/>
</dbReference>
<evidence type="ECO:0000313" key="4">
    <source>
        <dbReference type="Proteomes" id="UP000255264"/>
    </source>
</evidence>
<dbReference type="Pfam" id="PF04304">
    <property type="entry name" value="DUF454"/>
    <property type="match status" value="1"/>
</dbReference>
<dbReference type="EMBL" id="UGHS01000004">
    <property type="protein sequence ID" value="STO94061.1"/>
    <property type="molecule type" value="Genomic_DNA"/>
</dbReference>
<dbReference type="Proteomes" id="UP000255264">
    <property type="component" value="Unassembled WGS sequence"/>
</dbReference>
<feature type="transmembrane region" description="Helical" evidence="2">
    <location>
        <begin position="6"/>
        <end position="39"/>
    </location>
</feature>
<dbReference type="InterPro" id="IPR007401">
    <property type="entry name" value="DUF454"/>
</dbReference>